<dbReference type="InterPro" id="IPR018499">
    <property type="entry name" value="Tetraspanin/Peripherin"/>
</dbReference>
<proteinExistence type="predicted"/>
<dbReference type="InterPro" id="IPR008952">
    <property type="entry name" value="Tetraspanin_EC2_sf"/>
</dbReference>
<keyword evidence="10" id="KW-1185">Reference proteome</keyword>
<dbReference type="SUPFAM" id="SSF48652">
    <property type="entry name" value="Tetraspanin"/>
    <property type="match status" value="1"/>
</dbReference>
<dbReference type="Pfam" id="PF00335">
    <property type="entry name" value="Tetraspanin"/>
    <property type="match status" value="1"/>
</dbReference>
<evidence type="ECO:0000313" key="8">
    <source>
        <dbReference type="EMBL" id="CAF3931298.1"/>
    </source>
</evidence>
<feature type="transmembrane region" description="Helical" evidence="5">
    <location>
        <begin position="203"/>
        <end position="225"/>
    </location>
</feature>
<evidence type="ECO:0000256" key="3">
    <source>
        <dbReference type="ARBA" id="ARBA00022989"/>
    </source>
</evidence>
<evidence type="ECO:0000256" key="1">
    <source>
        <dbReference type="ARBA" id="ARBA00004141"/>
    </source>
</evidence>
<accession>A0A814UMF8</accession>
<evidence type="ECO:0000256" key="4">
    <source>
        <dbReference type="ARBA" id="ARBA00023136"/>
    </source>
</evidence>
<dbReference type="PANTHER" id="PTHR19282">
    <property type="entry name" value="TETRASPANIN"/>
    <property type="match status" value="1"/>
</dbReference>
<name>A0A814UMF8_9BILA</name>
<evidence type="ECO:0000313" key="9">
    <source>
        <dbReference type="EMBL" id="CAF3940880.1"/>
    </source>
</evidence>
<dbReference type="Gene3D" id="1.10.1450.10">
    <property type="entry name" value="Tetraspanin"/>
    <property type="match status" value="1"/>
</dbReference>
<feature type="transmembrane region" description="Helical" evidence="5">
    <location>
        <begin position="54"/>
        <end position="82"/>
    </location>
</feature>
<gene>
    <name evidence="7" type="ORF">GPM918_LOCUS22486</name>
    <name evidence="6" type="ORF">OVA965_LOCUS21025</name>
    <name evidence="9" type="ORF">SRO942_LOCUS22484</name>
    <name evidence="8" type="ORF">TMI583_LOCUS21578</name>
</gene>
<keyword evidence="3 5" id="KW-1133">Transmembrane helix</keyword>
<dbReference type="Proteomes" id="UP000677228">
    <property type="component" value="Unassembled WGS sequence"/>
</dbReference>
<dbReference type="EMBL" id="CAJNOK010011385">
    <property type="protein sequence ID" value="CAF1138907.1"/>
    <property type="molecule type" value="Genomic_DNA"/>
</dbReference>
<dbReference type="GO" id="GO:0005886">
    <property type="term" value="C:plasma membrane"/>
    <property type="evidence" value="ECO:0007669"/>
    <property type="project" value="TreeGrafter"/>
</dbReference>
<evidence type="ECO:0000256" key="2">
    <source>
        <dbReference type="ARBA" id="ARBA00022692"/>
    </source>
</evidence>
<comment type="subcellular location">
    <subcellularLocation>
        <location evidence="1">Membrane</location>
        <topology evidence="1">Multi-pass membrane protein</topology>
    </subcellularLocation>
</comment>
<evidence type="ECO:0000256" key="5">
    <source>
        <dbReference type="SAM" id="Phobius"/>
    </source>
</evidence>
<organism evidence="7 10">
    <name type="scientific">Didymodactylos carnosus</name>
    <dbReference type="NCBI Taxonomy" id="1234261"/>
    <lineage>
        <taxon>Eukaryota</taxon>
        <taxon>Metazoa</taxon>
        <taxon>Spiralia</taxon>
        <taxon>Gnathifera</taxon>
        <taxon>Rotifera</taxon>
        <taxon>Eurotatoria</taxon>
        <taxon>Bdelloidea</taxon>
        <taxon>Philodinida</taxon>
        <taxon>Philodinidae</taxon>
        <taxon>Didymodactylos</taxon>
    </lineage>
</organism>
<evidence type="ECO:0000313" key="7">
    <source>
        <dbReference type="EMBL" id="CAF1176846.1"/>
    </source>
</evidence>
<dbReference type="EMBL" id="CAJNOQ010007721">
    <property type="protein sequence ID" value="CAF1176846.1"/>
    <property type="molecule type" value="Genomic_DNA"/>
</dbReference>
<evidence type="ECO:0008006" key="11">
    <source>
        <dbReference type="Google" id="ProtNLM"/>
    </source>
</evidence>
<protein>
    <recommendedName>
        <fullName evidence="11">Tetraspanin</fullName>
    </recommendedName>
</protein>
<dbReference type="Proteomes" id="UP000682733">
    <property type="component" value="Unassembled WGS sequence"/>
</dbReference>
<dbReference type="Proteomes" id="UP000681722">
    <property type="component" value="Unassembled WGS sequence"/>
</dbReference>
<dbReference type="EMBL" id="CAJOBC010007721">
    <property type="protein sequence ID" value="CAF3940880.1"/>
    <property type="molecule type" value="Genomic_DNA"/>
</dbReference>
<evidence type="ECO:0000313" key="6">
    <source>
        <dbReference type="EMBL" id="CAF1138907.1"/>
    </source>
</evidence>
<dbReference type="CDD" id="cd03127">
    <property type="entry name" value="tetraspanin_LEL"/>
    <property type="match status" value="1"/>
</dbReference>
<dbReference type="Proteomes" id="UP000663829">
    <property type="component" value="Unassembled WGS sequence"/>
</dbReference>
<keyword evidence="4 5" id="KW-0472">Membrane</keyword>
<dbReference type="EMBL" id="CAJOBA010025499">
    <property type="protein sequence ID" value="CAF3931298.1"/>
    <property type="molecule type" value="Genomic_DNA"/>
</dbReference>
<sequence length="264" mass="29934">MIQNDSISLNRLTKTIKYDAYLFYIAIAFIGLGSISLPLTGLSLHSAINRLKSLIFPMVVILIVCLIMNLFASIIAFLYFYIIVPQLKYLMLDTLNNHYYVGAENNSSSFLFLSSSPFQPYSAIEALDYFQDKYQCCGINSKQDYPSLLMTTKLTLPLSCCRRTSTPLLSNSRDCWNQTSGDDDSINVNGCYPIIHKYLTFEIWTIVGIALTCAILQFIAIVLLLKIYRDNKSPKFIINHNGNNHQPNTKSMETIEDTVEITQI</sequence>
<comment type="caution">
    <text evidence="7">The sequence shown here is derived from an EMBL/GenBank/DDBJ whole genome shotgun (WGS) entry which is preliminary data.</text>
</comment>
<evidence type="ECO:0000313" key="10">
    <source>
        <dbReference type="Proteomes" id="UP000663829"/>
    </source>
</evidence>
<reference evidence="7" key="1">
    <citation type="submission" date="2021-02" db="EMBL/GenBank/DDBJ databases">
        <authorList>
            <person name="Nowell W R."/>
        </authorList>
    </citation>
    <scope>NUCLEOTIDE SEQUENCE</scope>
</reference>
<keyword evidence="2 5" id="KW-0812">Transmembrane</keyword>
<dbReference type="PANTHER" id="PTHR19282:SF516">
    <property type="entry name" value="TETRASPANIN"/>
    <property type="match status" value="1"/>
</dbReference>
<feature type="transmembrane region" description="Helical" evidence="5">
    <location>
        <begin position="20"/>
        <end position="42"/>
    </location>
</feature>
<dbReference type="OrthoDB" id="10033535at2759"/>
<dbReference type="AlphaFoldDB" id="A0A814UMF8"/>